<dbReference type="PANTHER" id="PTHR22600">
    <property type="entry name" value="BETA-HEXOSAMINIDASE"/>
    <property type="match status" value="1"/>
</dbReference>
<dbReference type="InterPro" id="IPR008979">
    <property type="entry name" value="Galactose-bd-like_sf"/>
</dbReference>
<dbReference type="InterPro" id="IPR026876">
    <property type="entry name" value="Fn3_assoc_repeat"/>
</dbReference>
<dbReference type="AlphaFoldDB" id="A0A327YJ06"/>
<evidence type="ECO:0000256" key="4">
    <source>
        <dbReference type="ARBA" id="ARBA00022801"/>
    </source>
</evidence>
<dbReference type="InterPro" id="IPR015882">
    <property type="entry name" value="HEX_bac_N"/>
</dbReference>
<feature type="active site" description="Proton donor" evidence="6">
    <location>
        <position position="345"/>
    </location>
</feature>
<dbReference type="InterPro" id="IPR029018">
    <property type="entry name" value="Hex-like_dom2"/>
</dbReference>
<keyword evidence="11" id="KW-1185">Reference proteome</keyword>
<comment type="caution">
    <text evidence="10">The sequence shown here is derived from an EMBL/GenBank/DDBJ whole genome shotgun (WGS) entry which is preliminary data.</text>
</comment>
<dbReference type="Pfam" id="PF00728">
    <property type="entry name" value="Glyco_hydro_20"/>
    <property type="match status" value="1"/>
</dbReference>
<evidence type="ECO:0000256" key="1">
    <source>
        <dbReference type="ARBA" id="ARBA00001231"/>
    </source>
</evidence>
<dbReference type="Gene3D" id="3.20.20.80">
    <property type="entry name" value="Glycosidases"/>
    <property type="match status" value="1"/>
</dbReference>
<organism evidence="10 11">
    <name type="scientific">Flavobacterium aquaticum</name>
    <dbReference type="NCBI Taxonomy" id="1236486"/>
    <lineage>
        <taxon>Bacteria</taxon>
        <taxon>Pseudomonadati</taxon>
        <taxon>Bacteroidota</taxon>
        <taxon>Flavobacteriia</taxon>
        <taxon>Flavobacteriales</taxon>
        <taxon>Flavobacteriaceae</taxon>
        <taxon>Flavobacterium</taxon>
    </lineage>
</organism>
<dbReference type="GO" id="GO:0004563">
    <property type="term" value="F:beta-N-acetylhexosaminidase activity"/>
    <property type="evidence" value="ECO:0007669"/>
    <property type="project" value="UniProtKB-EC"/>
</dbReference>
<dbReference type="Gene3D" id="2.60.120.260">
    <property type="entry name" value="Galactose-binding domain-like"/>
    <property type="match status" value="1"/>
</dbReference>
<dbReference type="GO" id="GO:0005975">
    <property type="term" value="P:carbohydrate metabolic process"/>
    <property type="evidence" value="ECO:0007669"/>
    <property type="project" value="InterPro"/>
</dbReference>
<dbReference type="Pfam" id="PF02838">
    <property type="entry name" value="Glyco_hydro_20b"/>
    <property type="match status" value="1"/>
</dbReference>
<dbReference type="PANTHER" id="PTHR22600:SF57">
    <property type="entry name" value="BETA-N-ACETYLHEXOSAMINIDASE"/>
    <property type="match status" value="1"/>
</dbReference>
<evidence type="ECO:0000313" key="10">
    <source>
        <dbReference type="EMBL" id="RAK20940.1"/>
    </source>
</evidence>
<dbReference type="SUPFAM" id="SSF51445">
    <property type="entry name" value="(Trans)glycosidases"/>
    <property type="match status" value="1"/>
</dbReference>
<dbReference type="InterPro" id="IPR000421">
    <property type="entry name" value="FA58C"/>
</dbReference>
<dbReference type="Pfam" id="PF13287">
    <property type="entry name" value="Fn3_assoc"/>
    <property type="match status" value="1"/>
</dbReference>
<feature type="domain" description="F5/8 type C" evidence="8">
    <location>
        <begin position="646"/>
        <end position="749"/>
    </location>
</feature>
<protein>
    <recommendedName>
        <fullName evidence="3">beta-N-acetylhexosaminidase</fullName>
        <ecNumber evidence="3">3.2.1.52</ecNumber>
    </recommendedName>
</protein>
<dbReference type="InterPro" id="IPR015883">
    <property type="entry name" value="Glyco_hydro_20_cat"/>
</dbReference>
<comment type="similarity">
    <text evidence="2">Belongs to the glycosyl hydrolase 20 family.</text>
</comment>
<evidence type="ECO:0000256" key="3">
    <source>
        <dbReference type="ARBA" id="ARBA00012663"/>
    </source>
</evidence>
<dbReference type="InterPro" id="IPR017853">
    <property type="entry name" value="GH"/>
</dbReference>
<feature type="domain" description="Glycoside hydrolase family 20 catalytic" evidence="7">
    <location>
        <begin position="171"/>
        <end position="513"/>
    </location>
</feature>
<dbReference type="Proteomes" id="UP000249620">
    <property type="component" value="Unassembled WGS sequence"/>
</dbReference>
<gene>
    <name evidence="10" type="ORF">B0I03_10650</name>
</gene>
<keyword evidence="5" id="KW-0326">Glycosidase</keyword>
<sequence length="774" mass="87967">MKTVQQCAVFLFNFSETNTTPMKYKILTLLLLISVISVAQQNLNLIPKPQNIEYHSGSFVMNSKTVIQADKNSFEAKYLQQIIKQQLGLNLEITTSSKSKSKIVFLTKIIEEKKSFKEWYNLSISKNEVVIKATETHGTFYGIQTLIQLLPLEKSLEIKIPCLSITDEPKFQWRGMHLDVCRHFFPKDFIKKYIDYLAMYKMNTFHWHLTDDQGWRIEIKKYPKLTEVGAWRNGSMIGHYTDQTFDNIRYGGFYTQDEIKEIVAYAKERHITIVPEIEMPGHALAALASYPEFSCTGGPFDVGKTWGVLEDVFCPKDETFTFLENILTEVMALFPSEYIHIGGDESPKVRWKSCPHCQKRIKDENLKDEHELQSYFIQRIEKFVNSKGRKIIGWDEILEGGLAPNAAVMSWRGTEGGIAAAKQKHFVVMSPGSHCYFDHYQGEPKNEPIAFGGYTNVEKVYSFNPIPKELSAEESKYILGAQANLWTEYINTTEHVEYMLFPRIVALSEVVWGTSNPKEYKEFEKRLISHFEIYDKKGINYSKAIFEVTSKVQPAENGVAFELKSANPNGIKYTTDGSEPNTNSIPYEKPILVAKNQTIKAAYFENGKAKSATIEQSFFITKSTGKKIELVHQPHENYGIGGSFTLVDGMKGNPSKFGRDWLGFWGKDMNATIDLGKTETISKISINTLSSEGSWIYYPKRIGILVSKDGKNYIPITIVSSKEIQENKGKIVVEFDKQNVQFIKVIAENNGIIADGNPGAGSNSWLFVDEISVE</sequence>
<dbReference type="EMBL" id="QLMI01000006">
    <property type="protein sequence ID" value="RAK20940.1"/>
    <property type="molecule type" value="Genomic_DNA"/>
</dbReference>
<evidence type="ECO:0000256" key="5">
    <source>
        <dbReference type="ARBA" id="ARBA00023295"/>
    </source>
</evidence>
<dbReference type="SUPFAM" id="SSF49785">
    <property type="entry name" value="Galactose-binding domain-like"/>
    <property type="match status" value="1"/>
</dbReference>
<evidence type="ECO:0000256" key="6">
    <source>
        <dbReference type="PIRSR" id="PIRSR625705-1"/>
    </source>
</evidence>
<evidence type="ECO:0000313" key="11">
    <source>
        <dbReference type="Proteomes" id="UP000249620"/>
    </source>
</evidence>
<reference evidence="10 11" key="1">
    <citation type="submission" date="2018-06" db="EMBL/GenBank/DDBJ databases">
        <title>Genomic Encyclopedia of Type Strains, Phase III (KMG-III): the genomes of soil and plant-associated and newly described type strains.</title>
        <authorList>
            <person name="Whitman W."/>
        </authorList>
    </citation>
    <scope>NUCLEOTIDE SEQUENCE [LARGE SCALE GENOMIC DNA]</scope>
    <source>
        <strain evidence="10 11">CGMCC 1.12398</strain>
    </source>
</reference>
<dbReference type="InterPro" id="IPR025705">
    <property type="entry name" value="Beta_hexosaminidase_sua/sub"/>
</dbReference>
<proteinExistence type="inferred from homology"/>
<dbReference type="CDD" id="cd06563">
    <property type="entry name" value="GH20_chitobiase-like"/>
    <property type="match status" value="1"/>
</dbReference>
<keyword evidence="4" id="KW-0378">Hydrolase</keyword>
<feature type="domain" description="Beta-hexosaminidase bacterial type N-terminal" evidence="9">
    <location>
        <begin position="43"/>
        <end position="167"/>
    </location>
</feature>
<comment type="catalytic activity">
    <reaction evidence="1">
        <text>Hydrolysis of terminal non-reducing N-acetyl-D-hexosamine residues in N-acetyl-beta-D-hexosaminides.</text>
        <dbReference type="EC" id="3.2.1.52"/>
    </reaction>
</comment>
<accession>A0A327YJ06</accession>
<evidence type="ECO:0000259" key="9">
    <source>
        <dbReference type="Pfam" id="PF02838"/>
    </source>
</evidence>
<name>A0A327YJ06_9FLAO</name>
<evidence type="ECO:0000256" key="2">
    <source>
        <dbReference type="ARBA" id="ARBA00006285"/>
    </source>
</evidence>
<evidence type="ECO:0000259" key="8">
    <source>
        <dbReference type="Pfam" id="PF00754"/>
    </source>
</evidence>
<dbReference type="SUPFAM" id="SSF55545">
    <property type="entry name" value="beta-N-acetylhexosaminidase-like domain"/>
    <property type="match status" value="1"/>
</dbReference>
<evidence type="ECO:0000259" key="7">
    <source>
        <dbReference type="Pfam" id="PF00728"/>
    </source>
</evidence>
<dbReference type="Pfam" id="PF00754">
    <property type="entry name" value="F5_F8_type_C"/>
    <property type="match status" value="1"/>
</dbReference>
<dbReference type="EC" id="3.2.1.52" evidence="3"/>
<dbReference type="PRINTS" id="PR00738">
    <property type="entry name" value="GLHYDRLASE20"/>
</dbReference>
<dbReference type="GO" id="GO:0030203">
    <property type="term" value="P:glycosaminoglycan metabolic process"/>
    <property type="evidence" value="ECO:0007669"/>
    <property type="project" value="TreeGrafter"/>
</dbReference>
<dbReference type="Gene3D" id="3.30.379.10">
    <property type="entry name" value="Chitobiase/beta-hexosaminidase domain 2-like"/>
    <property type="match status" value="1"/>
</dbReference>
<dbReference type="GO" id="GO:0016020">
    <property type="term" value="C:membrane"/>
    <property type="evidence" value="ECO:0007669"/>
    <property type="project" value="TreeGrafter"/>
</dbReference>